<protein>
    <submittedName>
        <fullName evidence="1">Uncharacterized protein</fullName>
    </submittedName>
</protein>
<sequence>HMPLLGNGNSFQLVPGFDPGHTMGTCDQEPHSPIWVPLSRATQLRCLMMARIDWF</sequence>
<dbReference type="Proteomes" id="UP001165960">
    <property type="component" value="Unassembled WGS sequence"/>
</dbReference>
<dbReference type="EMBL" id="QTSX02001481">
    <property type="protein sequence ID" value="KAJ9081363.1"/>
    <property type="molecule type" value="Genomic_DNA"/>
</dbReference>
<name>A0ACC2U3E5_9FUNG</name>
<accession>A0ACC2U3E5</accession>
<reference evidence="1" key="1">
    <citation type="submission" date="2022-04" db="EMBL/GenBank/DDBJ databases">
        <title>Genome of the entomopathogenic fungus Entomophthora muscae.</title>
        <authorList>
            <person name="Elya C."/>
            <person name="Lovett B.R."/>
            <person name="Lee E."/>
            <person name="Macias A.M."/>
            <person name="Hajek A.E."/>
            <person name="De Bivort B.L."/>
            <person name="Kasson M.T."/>
            <person name="De Fine Licht H.H."/>
            <person name="Stajich J.E."/>
        </authorList>
    </citation>
    <scope>NUCLEOTIDE SEQUENCE</scope>
    <source>
        <strain evidence="1">Berkeley</strain>
    </source>
</reference>
<keyword evidence="2" id="KW-1185">Reference proteome</keyword>
<proteinExistence type="predicted"/>
<comment type="caution">
    <text evidence="1">The sequence shown here is derived from an EMBL/GenBank/DDBJ whole genome shotgun (WGS) entry which is preliminary data.</text>
</comment>
<gene>
    <name evidence="1" type="ORF">DSO57_1015443</name>
</gene>
<organism evidence="1 2">
    <name type="scientific">Entomophthora muscae</name>
    <dbReference type="NCBI Taxonomy" id="34485"/>
    <lineage>
        <taxon>Eukaryota</taxon>
        <taxon>Fungi</taxon>
        <taxon>Fungi incertae sedis</taxon>
        <taxon>Zoopagomycota</taxon>
        <taxon>Entomophthoromycotina</taxon>
        <taxon>Entomophthoromycetes</taxon>
        <taxon>Entomophthorales</taxon>
        <taxon>Entomophthoraceae</taxon>
        <taxon>Entomophthora</taxon>
    </lineage>
</organism>
<feature type="non-terminal residue" evidence="1">
    <location>
        <position position="1"/>
    </location>
</feature>
<evidence type="ECO:0000313" key="1">
    <source>
        <dbReference type="EMBL" id="KAJ9081363.1"/>
    </source>
</evidence>
<evidence type="ECO:0000313" key="2">
    <source>
        <dbReference type="Proteomes" id="UP001165960"/>
    </source>
</evidence>